<comment type="caution">
    <text evidence="1">The sequence shown here is derived from an EMBL/GenBank/DDBJ whole genome shotgun (WGS) entry which is preliminary data.</text>
</comment>
<dbReference type="Proteomes" id="UP000290289">
    <property type="component" value="Chromosome 12"/>
</dbReference>
<accession>A0A498IGX7</accession>
<evidence type="ECO:0000313" key="1">
    <source>
        <dbReference type="EMBL" id="RXH81385.1"/>
    </source>
</evidence>
<proteinExistence type="predicted"/>
<protein>
    <submittedName>
        <fullName evidence="1">Uncharacterized protein</fullName>
    </submittedName>
</protein>
<organism evidence="1 2">
    <name type="scientific">Malus domestica</name>
    <name type="common">Apple</name>
    <name type="synonym">Pyrus malus</name>
    <dbReference type="NCBI Taxonomy" id="3750"/>
    <lineage>
        <taxon>Eukaryota</taxon>
        <taxon>Viridiplantae</taxon>
        <taxon>Streptophyta</taxon>
        <taxon>Embryophyta</taxon>
        <taxon>Tracheophyta</taxon>
        <taxon>Spermatophyta</taxon>
        <taxon>Magnoliopsida</taxon>
        <taxon>eudicotyledons</taxon>
        <taxon>Gunneridae</taxon>
        <taxon>Pentapetalae</taxon>
        <taxon>rosids</taxon>
        <taxon>fabids</taxon>
        <taxon>Rosales</taxon>
        <taxon>Rosaceae</taxon>
        <taxon>Amygdaloideae</taxon>
        <taxon>Maleae</taxon>
        <taxon>Malus</taxon>
    </lineage>
</organism>
<gene>
    <name evidence="1" type="ORF">DVH24_034806</name>
</gene>
<name>A0A498IGX7_MALDO</name>
<evidence type="ECO:0000313" key="2">
    <source>
        <dbReference type="Proteomes" id="UP000290289"/>
    </source>
</evidence>
<sequence length="62" mass="6827">MYEAMDARDSDSVNLSDEESMEIIMGTERDFGSKSIDNTNTSLAKKKARAINLGNRSGHITC</sequence>
<dbReference type="EMBL" id="RDQH01000338">
    <property type="protein sequence ID" value="RXH81385.1"/>
    <property type="molecule type" value="Genomic_DNA"/>
</dbReference>
<reference evidence="1 2" key="1">
    <citation type="submission" date="2018-10" db="EMBL/GenBank/DDBJ databases">
        <title>A high-quality apple genome assembly.</title>
        <authorList>
            <person name="Hu J."/>
        </authorList>
    </citation>
    <scope>NUCLEOTIDE SEQUENCE [LARGE SCALE GENOMIC DNA]</scope>
    <source>
        <strain evidence="2">cv. HFTH1</strain>
        <tissue evidence="1">Young leaf</tissue>
    </source>
</reference>
<dbReference type="AlphaFoldDB" id="A0A498IGX7"/>
<keyword evidence="2" id="KW-1185">Reference proteome</keyword>